<protein>
    <recommendedName>
        <fullName evidence="3">Guanylate cyclase domain-containing protein</fullName>
    </recommendedName>
</protein>
<feature type="transmembrane region" description="Helical" evidence="2">
    <location>
        <begin position="959"/>
        <end position="985"/>
    </location>
</feature>
<evidence type="ECO:0000313" key="4">
    <source>
        <dbReference type="EMBL" id="KAK8898707.1"/>
    </source>
</evidence>
<dbReference type="EMBL" id="JAPFFF010000001">
    <property type="protein sequence ID" value="KAK8898707.1"/>
    <property type="molecule type" value="Genomic_DNA"/>
</dbReference>
<feature type="transmembrane region" description="Helical" evidence="2">
    <location>
        <begin position="1126"/>
        <end position="1144"/>
    </location>
</feature>
<organism evidence="4 5">
    <name type="scientific">Tritrichomonas musculus</name>
    <dbReference type="NCBI Taxonomy" id="1915356"/>
    <lineage>
        <taxon>Eukaryota</taxon>
        <taxon>Metamonada</taxon>
        <taxon>Parabasalia</taxon>
        <taxon>Tritrichomonadida</taxon>
        <taxon>Tritrichomonadidae</taxon>
        <taxon>Tritrichomonas</taxon>
    </lineage>
</organism>
<feature type="transmembrane region" description="Helical" evidence="2">
    <location>
        <begin position="245"/>
        <end position="270"/>
    </location>
</feature>
<feature type="region of interest" description="Disordered" evidence="1">
    <location>
        <begin position="914"/>
        <end position="934"/>
    </location>
</feature>
<gene>
    <name evidence="4" type="ORF">M9Y10_000999</name>
</gene>
<keyword evidence="2" id="KW-1133">Transmembrane helix</keyword>
<proteinExistence type="predicted"/>
<accession>A0ABR2L631</accession>
<keyword evidence="5" id="KW-1185">Reference proteome</keyword>
<feature type="transmembrane region" description="Helical" evidence="2">
    <location>
        <begin position="276"/>
        <end position="297"/>
    </location>
</feature>
<feature type="transmembrane region" description="Helical" evidence="2">
    <location>
        <begin position="143"/>
        <end position="169"/>
    </location>
</feature>
<dbReference type="Gene3D" id="3.30.70.1230">
    <property type="entry name" value="Nucleotide cyclase"/>
    <property type="match status" value="1"/>
</dbReference>
<evidence type="ECO:0000256" key="1">
    <source>
        <dbReference type="SAM" id="MobiDB-lite"/>
    </source>
</evidence>
<name>A0ABR2L631_9EUKA</name>
<evidence type="ECO:0000256" key="2">
    <source>
        <dbReference type="SAM" id="Phobius"/>
    </source>
</evidence>
<feature type="domain" description="Guanylate cyclase" evidence="3">
    <location>
        <begin position="1433"/>
        <end position="1556"/>
    </location>
</feature>
<feature type="transmembrane region" description="Helical" evidence="2">
    <location>
        <begin position="1164"/>
        <end position="1188"/>
    </location>
</feature>
<feature type="transmembrane region" description="Helical" evidence="2">
    <location>
        <begin position="627"/>
        <end position="650"/>
    </location>
</feature>
<feature type="transmembrane region" description="Helical" evidence="2">
    <location>
        <begin position="38"/>
        <end position="59"/>
    </location>
</feature>
<feature type="transmembrane region" description="Helical" evidence="2">
    <location>
        <begin position="304"/>
        <end position="324"/>
    </location>
</feature>
<reference evidence="4 5" key="1">
    <citation type="submission" date="2024-04" db="EMBL/GenBank/DDBJ databases">
        <title>Tritrichomonas musculus Genome.</title>
        <authorList>
            <person name="Alves-Ferreira E."/>
            <person name="Grigg M."/>
            <person name="Lorenzi H."/>
            <person name="Galac M."/>
        </authorList>
    </citation>
    <scope>NUCLEOTIDE SEQUENCE [LARGE SCALE GENOMIC DNA]</scope>
    <source>
        <strain evidence="4 5">EAF2021</strain>
    </source>
</reference>
<feature type="transmembrane region" description="Helical" evidence="2">
    <location>
        <begin position="1200"/>
        <end position="1223"/>
    </location>
</feature>
<feature type="transmembrane region" description="Helical" evidence="2">
    <location>
        <begin position="837"/>
        <end position="863"/>
    </location>
</feature>
<feature type="transmembrane region" description="Helical" evidence="2">
    <location>
        <begin position="218"/>
        <end position="238"/>
    </location>
</feature>
<evidence type="ECO:0000259" key="3">
    <source>
        <dbReference type="Pfam" id="PF00211"/>
    </source>
</evidence>
<comment type="caution">
    <text evidence="4">The sequence shown here is derived from an EMBL/GenBank/DDBJ whole genome shotgun (WGS) entry which is preliminary data.</text>
</comment>
<dbReference type="Pfam" id="PF00211">
    <property type="entry name" value="Guanylate_cyc"/>
    <property type="match status" value="1"/>
</dbReference>
<keyword evidence="2" id="KW-0472">Membrane</keyword>
<feature type="transmembrane region" description="Helical" evidence="2">
    <location>
        <begin position="181"/>
        <end position="206"/>
    </location>
</feature>
<dbReference type="SUPFAM" id="SSF55073">
    <property type="entry name" value="Nucleotide cyclase"/>
    <property type="match status" value="1"/>
</dbReference>
<dbReference type="InterPro" id="IPR029787">
    <property type="entry name" value="Nucleotide_cyclase"/>
</dbReference>
<evidence type="ECO:0000313" key="5">
    <source>
        <dbReference type="Proteomes" id="UP001470230"/>
    </source>
</evidence>
<dbReference type="InterPro" id="IPR001054">
    <property type="entry name" value="A/G_cyclase"/>
</dbReference>
<keyword evidence="2" id="KW-0812">Transmembrane</keyword>
<feature type="transmembrane region" description="Helical" evidence="2">
    <location>
        <begin position="111"/>
        <end position="131"/>
    </location>
</feature>
<dbReference type="Proteomes" id="UP001470230">
    <property type="component" value="Unassembled WGS sequence"/>
</dbReference>
<sequence length="1557" mass="178867">MSSSVYSTSFSSYGTKQEQLPFLRKSPLALPKTMLMNYYSFAYSTIPIFPLFIQICTVFRELQMIIPAMFLSSENFYPKGEIIHDVANFLSFFTRIIPVGYGIECFRVLDWILFAIFLIDFLITIISIFNFSRRSELPKFCSYYIAIYEIAINNIIKPVLLSCATYLIVSNRRSTLDLTISIFLYILFGLNTFIEFASSATSLYFYPHPFPSIFQYPHSYLNLFVPILSLISELYALVDFPYSKIIFPVLMIILYIVILFLMIYVAILINKWVVCSFSATCFTGILISCVSIVFHYVKISVPLYCPLIYILVWTILYILFTIVYDKITIRNLKILDDMEQDSKEVITHLSQFRLMHIITIGFVNSHNYCISFAILQDATEHFPKSYLIHVLYSKFYAIYPGENLQLKLALSKIKQCDCSKYVKKYLTYQINALLMKRDNSLSVALKKKMHSIQTLINSAKLRIRNALESSKNGNSSKLLPLFSKATSIIDQTNLRLANLRSYHRYNRYALLLQASYTKDVLADYKLAESLKEAARLVQSDKFSTIDQPYLYGRLYFPNLPPKLSMSATQISNHSTNNNNTDTQNHSSICSEFRDDGNFDYSPEQISLHTQLKSSIDSLSIPSIRHSIIFVVGNFLILVIFAFLLNTIFLLPTISDSISSPSKYLDVITLARSNSMNAFASLIRYRIELTENTTTQCYTDNEISPQIGGECDAKSQLIYFGQKSLAYLTNLPILQLSRSSNKYLKQAQMMMFRTELQFRDFYDWENYTNVNRSPFLELMFLVENCIIIGTNERNKYEIRSKYFANVIRNYLTLILYIQDICDLLTEFLNSQVNHLRSIFHTVQIASIIILPVLNLCFITFYAIWISRNQHVVFNSFTSLPKPTIDKIIQQLEVVQRNSSFTQPKEHAQINYDTIESGLSGSGSGGSGSGGSYDASEKSAQKDKIISLFHTSQNDFYNHNVIIIVAILVVLTFCECLFLYFTLSIYINGADSFIKSTPHIQTITTTLVDIQELAITLSMHSNANHHLSYVIQTHNQSFNRFYEECSTNFHIFYFGNLSMNYDPIITSTKSLFESFLREPHFKADTNQLYEFYSVLPYDFMFYYVMDLLRTLYVTTLQSNNPLSPTNTYLSHIWNIILVYLYPDFFYPLYRMFTSEVSQLITKKFPLYYTLSSIIVVVSACLFAGAIYIFVKIKKQLLSVLRLLLLAPSNVIIQSRYIMLLLSGTFHIPQQSLTSLDDYSFSKVLKDYPDGLIKCDKDGKIISMNKVAKKLFNQFGEIKQINYNQLKERIEIENKVLEKSVFTQGDNVFIILTDVTIENEYQKQLKEMEEKREYYLKFILPTAVTEYKDNGHSNNLSFHTSKATIVSFSIKSAILPLTDKPENNNAASNPNDQNGQFSDMNVNCDTFRKIFEYMKSLQSVYPAAEYIDVHLEDVIVVSRLFTKIQTDVAANQLLCFAIDVLNFCKSLKSNENTDLIVKAGMISGGPIAAGVINYNDVPHFEVISVFVDYAKSMARFAPNFSIHIHRSSYDYVYASGYDLKETKGVNIPSLGSIVTYIVNV</sequence>
<feature type="compositionally biased region" description="Gly residues" evidence="1">
    <location>
        <begin position="918"/>
        <end position="929"/>
    </location>
</feature>